<organism evidence="4 5">
    <name type="scientific">Crypturellus soui</name>
    <dbReference type="NCBI Taxonomy" id="458187"/>
    <lineage>
        <taxon>Eukaryota</taxon>
        <taxon>Metazoa</taxon>
        <taxon>Chordata</taxon>
        <taxon>Craniata</taxon>
        <taxon>Vertebrata</taxon>
        <taxon>Euteleostomi</taxon>
        <taxon>Archelosauria</taxon>
        <taxon>Archosauria</taxon>
        <taxon>Dinosauria</taxon>
        <taxon>Saurischia</taxon>
        <taxon>Theropoda</taxon>
        <taxon>Coelurosauria</taxon>
        <taxon>Aves</taxon>
        <taxon>Palaeognathae</taxon>
        <taxon>Tinamiformes</taxon>
        <taxon>Tinamidae</taxon>
        <taxon>Crypturellus</taxon>
    </lineage>
</organism>
<dbReference type="Proteomes" id="UP000545332">
    <property type="component" value="Unassembled WGS sequence"/>
</dbReference>
<feature type="non-terminal residue" evidence="4">
    <location>
        <position position="83"/>
    </location>
</feature>
<accession>A0A7K4KG23</accession>
<reference evidence="4 5" key="1">
    <citation type="submission" date="2019-09" db="EMBL/GenBank/DDBJ databases">
        <title>Bird 10,000 Genomes (B10K) Project - Family phase.</title>
        <authorList>
            <person name="Zhang G."/>
        </authorList>
    </citation>
    <scope>NUCLEOTIDE SEQUENCE [LARGE SCALE GENOMIC DNA]</scope>
    <source>
        <strain evidence="4">B10K-MSB-42743</strain>
        <tissue evidence="4">Heart</tissue>
    </source>
</reference>
<feature type="signal peptide" evidence="1">
    <location>
        <begin position="1"/>
        <end position="18"/>
    </location>
</feature>
<feature type="domain" description="Cathepsin propeptide inhibitor" evidence="2">
    <location>
        <begin position="28"/>
        <end position="82"/>
    </location>
</feature>
<dbReference type="EMBL" id="VWPX01010879">
    <property type="protein sequence ID" value="NWI15122.1"/>
    <property type="molecule type" value="Genomic_DNA"/>
</dbReference>
<dbReference type="SMART" id="SM00848">
    <property type="entry name" value="Inhibitor_I29"/>
    <property type="match status" value="1"/>
</dbReference>
<dbReference type="Pfam" id="PF08246">
    <property type="entry name" value="Inhibitor_I29"/>
    <property type="match status" value="1"/>
</dbReference>
<evidence type="ECO:0000259" key="2">
    <source>
        <dbReference type="SMART" id="SM00848"/>
    </source>
</evidence>
<evidence type="ECO:0000313" key="4">
    <source>
        <dbReference type="EMBL" id="NWI15122.1"/>
    </source>
</evidence>
<evidence type="ECO:0000313" key="5">
    <source>
        <dbReference type="Proteomes" id="UP000545332"/>
    </source>
</evidence>
<proteinExistence type="predicted"/>
<sequence length="83" mass="9387">MRALACGALLAALAAALGQPDPALDWHWQLWKKVHGKEYGRQEEATRRATWESNLRLVTLHNLEHALGLRSYELAMNHLADMV</sequence>
<feature type="chain" id="PRO_5033912587" evidence="1">
    <location>
        <begin position="19"/>
        <end position="83"/>
    </location>
</feature>
<dbReference type="InterPro" id="IPR038765">
    <property type="entry name" value="Papain-like_cys_pep_sf"/>
</dbReference>
<feature type="non-terminal residue" evidence="4">
    <location>
        <position position="1"/>
    </location>
</feature>
<gene>
    <name evidence="4" type="primary">Ctss_2</name>
    <name evidence="3" type="synonym">Ctss_1</name>
    <name evidence="3" type="ORF">CRYSOU_R15589</name>
    <name evidence="4" type="ORF">CRYSOU_R15631</name>
</gene>
<name>A0A7K4KG23_9AVES</name>
<dbReference type="InterPro" id="IPR013201">
    <property type="entry name" value="Prot_inhib_I29"/>
</dbReference>
<protein>
    <submittedName>
        <fullName evidence="4">CATS protein</fullName>
    </submittedName>
</protein>
<keyword evidence="1" id="KW-0732">Signal</keyword>
<dbReference type="Gene3D" id="1.10.287.2250">
    <property type="match status" value="1"/>
</dbReference>
<evidence type="ECO:0000256" key="1">
    <source>
        <dbReference type="SAM" id="SignalP"/>
    </source>
</evidence>
<evidence type="ECO:0000313" key="3">
    <source>
        <dbReference type="EMBL" id="NWI09214.1"/>
    </source>
</evidence>
<comment type="caution">
    <text evidence="4">The sequence shown here is derived from an EMBL/GenBank/DDBJ whole genome shotgun (WGS) entry which is preliminary data.</text>
</comment>
<dbReference type="EMBL" id="VWPX01001963">
    <property type="protein sequence ID" value="NWI09214.1"/>
    <property type="molecule type" value="Genomic_DNA"/>
</dbReference>
<keyword evidence="5" id="KW-1185">Reference proteome</keyword>
<dbReference type="SUPFAM" id="SSF54001">
    <property type="entry name" value="Cysteine proteinases"/>
    <property type="match status" value="1"/>
</dbReference>
<dbReference type="OrthoDB" id="190265at2759"/>
<dbReference type="AlphaFoldDB" id="A0A7K4KG23"/>